<organism evidence="2 3">
    <name type="scientific">Streptomyces actuosus</name>
    <dbReference type="NCBI Taxonomy" id="1885"/>
    <lineage>
        <taxon>Bacteria</taxon>
        <taxon>Bacillati</taxon>
        <taxon>Actinomycetota</taxon>
        <taxon>Actinomycetes</taxon>
        <taxon>Kitasatosporales</taxon>
        <taxon>Streptomycetaceae</taxon>
        <taxon>Streptomyces</taxon>
    </lineage>
</organism>
<dbReference type="Proteomes" id="UP000788262">
    <property type="component" value="Unassembled WGS sequence"/>
</dbReference>
<dbReference type="RefSeq" id="WP_205381150.1">
    <property type="nucleotide sequence ID" value="NZ_JAFFZS010000001.1"/>
</dbReference>
<sequence>MCPLDGTVAVRVAAEGKLPGAGPARSAGPVEFVEQAAPGLGPDAEIGSFARESAGPGAGDVGTEGRGPVATTNGQTGRAEFPVAGCDALWPGELQRRMPGLRRSDV</sequence>
<keyword evidence="3" id="KW-1185">Reference proteome</keyword>
<gene>
    <name evidence="2" type="ORF">JS756_02175</name>
</gene>
<proteinExistence type="predicted"/>
<comment type="caution">
    <text evidence="2">The sequence shown here is derived from an EMBL/GenBank/DDBJ whole genome shotgun (WGS) entry which is preliminary data.</text>
</comment>
<accession>A0ABS2VIM1</accession>
<evidence type="ECO:0000256" key="1">
    <source>
        <dbReference type="SAM" id="MobiDB-lite"/>
    </source>
</evidence>
<evidence type="ECO:0000313" key="2">
    <source>
        <dbReference type="EMBL" id="MBN0042941.1"/>
    </source>
</evidence>
<evidence type="ECO:0000313" key="3">
    <source>
        <dbReference type="Proteomes" id="UP000788262"/>
    </source>
</evidence>
<name>A0ABS2VIM1_STRAS</name>
<feature type="compositionally biased region" description="Gly residues" evidence="1">
    <location>
        <begin position="56"/>
        <end position="65"/>
    </location>
</feature>
<protein>
    <submittedName>
        <fullName evidence="2">Uncharacterized protein</fullName>
    </submittedName>
</protein>
<feature type="region of interest" description="Disordered" evidence="1">
    <location>
        <begin position="38"/>
        <end position="80"/>
    </location>
</feature>
<reference evidence="2 3" key="1">
    <citation type="submission" date="2021-02" db="EMBL/GenBank/DDBJ databases">
        <title>Whole genome sequencing of Streptomyces actuosus VRA1.</title>
        <authorList>
            <person name="Sen G."/>
            <person name="Sen A."/>
        </authorList>
    </citation>
    <scope>NUCLEOTIDE SEQUENCE [LARGE SCALE GENOMIC DNA]</scope>
    <source>
        <strain evidence="2 3">VRA1</strain>
    </source>
</reference>
<dbReference type="EMBL" id="JAFFZS010000001">
    <property type="protein sequence ID" value="MBN0042941.1"/>
    <property type="molecule type" value="Genomic_DNA"/>
</dbReference>